<comment type="caution">
    <text evidence="2">The sequence shown here is derived from an EMBL/GenBank/DDBJ whole genome shotgun (WGS) entry which is preliminary data.</text>
</comment>
<accession>A0ABR2IDA3</accession>
<feature type="region of interest" description="Disordered" evidence="1">
    <location>
        <begin position="199"/>
        <end position="272"/>
    </location>
</feature>
<name>A0ABR2IDA3_9EUKA</name>
<evidence type="ECO:0000256" key="1">
    <source>
        <dbReference type="SAM" id="MobiDB-lite"/>
    </source>
</evidence>
<reference evidence="2 3" key="1">
    <citation type="submission" date="2024-04" db="EMBL/GenBank/DDBJ databases">
        <title>Tritrichomonas musculus Genome.</title>
        <authorList>
            <person name="Alves-Ferreira E."/>
            <person name="Grigg M."/>
            <person name="Lorenzi H."/>
            <person name="Galac M."/>
        </authorList>
    </citation>
    <scope>NUCLEOTIDE SEQUENCE [LARGE SCALE GENOMIC DNA]</scope>
    <source>
        <strain evidence="2 3">EAF2021</strain>
    </source>
</reference>
<feature type="compositionally biased region" description="Polar residues" evidence="1">
    <location>
        <begin position="247"/>
        <end position="272"/>
    </location>
</feature>
<feature type="region of interest" description="Disordered" evidence="1">
    <location>
        <begin position="1"/>
        <end position="70"/>
    </location>
</feature>
<proteinExistence type="predicted"/>
<dbReference type="Proteomes" id="UP001470230">
    <property type="component" value="Unassembled WGS sequence"/>
</dbReference>
<protein>
    <submittedName>
        <fullName evidence="2">Uncharacterized protein</fullName>
    </submittedName>
</protein>
<evidence type="ECO:0000313" key="3">
    <source>
        <dbReference type="Proteomes" id="UP001470230"/>
    </source>
</evidence>
<organism evidence="2 3">
    <name type="scientific">Tritrichomonas musculus</name>
    <dbReference type="NCBI Taxonomy" id="1915356"/>
    <lineage>
        <taxon>Eukaryota</taxon>
        <taxon>Metamonada</taxon>
        <taxon>Parabasalia</taxon>
        <taxon>Tritrichomonadida</taxon>
        <taxon>Tritrichomonadidae</taxon>
        <taxon>Tritrichomonas</taxon>
    </lineage>
</organism>
<evidence type="ECO:0000313" key="2">
    <source>
        <dbReference type="EMBL" id="KAK8860986.1"/>
    </source>
</evidence>
<dbReference type="EMBL" id="JAPFFF010000018">
    <property type="protein sequence ID" value="KAK8860986.1"/>
    <property type="molecule type" value="Genomic_DNA"/>
</dbReference>
<feature type="compositionally biased region" description="Low complexity" evidence="1">
    <location>
        <begin position="229"/>
        <end position="246"/>
    </location>
</feature>
<keyword evidence="3" id="KW-1185">Reference proteome</keyword>
<sequence>MNKPKRPGNVAASIVVTKTPPLKPNSRAPMSREHLPQVRQSQLPPTKPAPVSKSERSERAPVKKSKVTSDMDPFEASEILRRELHEEFGDYVDDKEPDLPWMNHLDELNSQITENLNQTSSIDTSFVNTFTDATKNFECNEDVFDSATKMMNMGFDAVQNNLTKTQDLLDKRLDLVQQMMNEIRMHGVDEFTADLKLDDNPLIDEPDTQSTHSLNTPKMPTTDRNAPPRNSQARSQQARNSQAGRSIQISRNSQVPRNAQVQSSTPAWSQRK</sequence>
<feature type="compositionally biased region" description="Polar residues" evidence="1">
    <location>
        <begin position="208"/>
        <end position="224"/>
    </location>
</feature>
<gene>
    <name evidence="2" type="ORF">M9Y10_012678</name>
</gene>